<dbReference type="EMBL" id="CACVKT020004842">
    <property type="protein sequence ID" value="CAC5391846.1"/>
    <property type="molecule type" value="Genomic_DNA"/>
</dbReference>
<name>A0A6J8C8T6_MYTCO</name>
<accession>A0A6J8C8T6</accession>
<gene>
    <name evidence="1" type="ORF">MCOR_26826</name>
</gene>
<evidence type="ECO:0000313" key="2">
    <source>
        <dbReference type="Proteomes" id="UP000507470"/>
    </source>
</evidence>
<dbReference type="AlphaFoldDB" id="A0A6J8C8T6"/>
<organism evidence="1 2">
    <name type="scientific">Mytilus coruscus</name>
    <name type="common">Sea mussel</name>
    <dbReference type="NCBI Taxonomy" id="42192"/>
    <lineage>
        <taxon>Eukaryota</taxon>
        <taxon>Metazoa</taxon>
        <taxon>Spiralia</taxon>
        <taxon>Lophotrochozoa</taxon>
        <taxon>Mollusca</taxon>
        <taxon>Bivalvia</taxon>
        <taxon>Autobranchia</taxon>
        <taxon>Pteriomorphia</taxon>
        <taxon>Mytilida</taxon>
        <taxon>Mytiloidea</taxon>
        <taxon>Mytilidae</taxon>
        <taxon>Mytilinae</taxon>
        <taxon>Mytilus</taxon>
    </lineage>
</organism>
<evidence type="ECO:0000313" key="1">
    <source>
        <dbReference type="EMBL" id="CAC5391846.1"/>
    </source>
</evidence>
<protein>
    <submittedName>
        <fullName evidence="1">Uncharacterized protein</fullName>
    </submittedName>
</protein>
<dbReference type="Proteomes" id="UP000507470">
    <property type="component" value="Unassembled WGS sequence"/>
</dbReference>
<keyword evidence="2" id="KW-1185">Reference proteome</keyword>
<dbReference type="OrthoDB" id="6083145at2759"/>
<sequence length="413" mass="47578">MSVRQFNSKADKRHYIDPSCTEGMEIEDYAWMANYNQRALLVRVLCNLEDTQCSRSQDNTIESVKFFTREKDQFEASEVVYDCHDSFDQRPLDNFYETINSFLEPFEQSDITSEYWKDIVRCLELYDFKYEKVDEVEMWLPKKNPMSDKDLEEAYAKMSTEQRQYVSSFKTALQTDMNNGRAKNWIEVLMKILLTCLGSDDMCGSATNRHDSINTALETVFGDLDTPFTQMEYNAPYSSTPSSTCTSSSLSSLSSLNLESSETESSPGCIEEHRVSRHTIVPDYCVVLPDFPGIFPIVFELKPAHQESHAIVQNIQQMLSKLFFQDVVFGIVVSPRLFQLSVIIKQGKDLHFASTNSIYIYKNKNQVKTLDLGELNKMYTFIYRVLKWSRKTKCLLKSQDRCEGKGESCNGKG</sequence>
<proteinExistence type="predicted"/>
<reference evidence="1 2" key="1">
    <citation type="submission" date="2020-06" db="EMBL/GenBank/DDBJ databases">
        <authorList>
            <person name="Li R."/>
            <person name="Bekaert M."/>
        </authorList>
    </citation>
    <scope>NUCLEOTIDE SEQUENCE [LARGE SCALE GENOMIC DNA]</scope>
    <source>
        <strain evidence="2">wild</strain>
    </source>
</reference>